<sequence length="260" mass="27248">KWATTVGKREEGPASGPATNWGIPNSALCSSGFSGTTTPTATSVSGNKPVITIQQLSPATNGSAAVDLCTIQAVSLLPVEPPQKIPTGVYGPLPEGTVGLILGRSSLNLKGVQIHTGVVDSDYKGEIQLVISSSVPWSASPGDRIAQLLLLPYIKVGNSEIKRTGGFGSTDQTGKAAYWANLVSESRPVCKAIIQGKQFEGLVDTGADISVIALNQWPKNWPKQKDVTRLVGVGTASEVYESTMILHCLGPDNQENTVQP</sequence>
<dbReference type="GeneTree" id="ENSGT00530000064196"/>
<feature type="domain" description="Peptidase A2" evidence="5">
    <location>
        <begin position="199"/>
        <end position="260"/>
    </location>
</feature>
<dbReference type="CDD" id="cd05482">
    <property type="entry name" value="HIV_retropepsin_like"/>
    <property type="match status" value="1"/>
</dbReference>
<keyword evidence="7" id="KW-1185">Reference proteome</keyword>
<evidence type="ECO:0000313" key="7">
    <source>
        <dbReference type="Proteomes" id="UP000006718"/>
    </source>
</evidence>
<keyword evidence="3" id="KW-0378">Hydrolase</keyword>
<dbReference type="Gene3D" id="2.70.40.10">
    <property type="match status" value="1"/>
</dbReference>
<protein>
    <recommendedName>
        <fullName evidence="5">Peptidase A2 domain-containing protein</fullName>
    </recommendedName>
</protein>
<feature type="region of interest" description="Disordered" evidence="4">
    <location>
        <begin position="1"/>
        <end position="21"/>
    </location>
</feature>
<dbReference type="InterPro" id="IPR021109">
    <property type="entry name" value="Peptidase_aspartic_dom_sf"/>
</dbReference>
<evidence type="ECO:0000256" key="4">
    <source>
        <dbReference type="SAM" id="MobiDB-lite"/>
    </source>
</evidence>
<organism evidence="6 7">
    <name type="scientific">Macaca mulatta</name>
    <name type="common">Rhesus macaque</name>
    <dbReference type="NCBI Taxonomy" id="9544"/>
    <lineage>
        <taxon>Eukaryota</taxon>
        <taxon>Metazoa</taxon>
        <taxon>Chordata</taxon>
        <taxon>Craniata</taxon>
        <taxon>Vertebrata</taxon>
        <taxon>Euteleostomi</taxon>
        <taxon>Mammalia</taxon>
        <taxon>Eutheria</taxon>
        <taxon>Euarchontoglires</taxon>
        <taxon>Primates</taxon>
        <taxon>Haplorrhini</taxon>
        <taxon>Catarrhini</taxon>
        <taxon>Cercopithecidae</taxon>
        <taxon>Cercopithecinae</taxon>
        <taxon>Macaca</taxon>
    </lineage>
</organism>
<dbReference type="InterPro" id="IPR033704">
    <property type="entry name" value="dUTPase_trimeric"/>
</dbReference>
<dbReference type="SMR" id="A0A5F8AB23"/>
<evidence type="ECO:0000256" key="1">
    <source>
        <dbReference type="ARBA" id="ARBA00022670"/>
    </source>
</evidence>
<dbReference type="SUPFAM" id="SSF51283">
    <property type="entry name" value="dUTPase-like"/>
    <property type="match status" value="1"/>
</dbReference>
<dbReference type="InterPro" id="IPR001969">
    <property type="entry name" value="Aspartic_peptidase_AS"/>
</dbReference>
<dbReference type="PROSITE" id="PS00141">
    <property type="entry name" value="ASP_PROTEASE"/>
    <property type="match status" value="1"/>
</dbReference>
<keyword evidence="1" id="KW-0645">Protease</keyword>
<dbReference type="Pfam" id="PF00692">
    <property type="entry name" value="dUTPase"/>
    <property type="match status" value="1"/>
</dbReference>
<dbReference type="AlphaFoldDB" id="A0A5F8AB23"/>
<dbReference type="PANTHER" id="PTHR19422:SF123">
    <property type="entry name" value="RT1 CLASS I, LOCUS CE15"/>
    <property type="match status" value="1"/>
</dbReference>
<dbReference type="OMA" id="MGVYLYS"/>
<proteinExistence type="predicted"/>
<accession>A0A5F8AB23</accession>
<reference evidence="6" key="3">
    <citation type="submission" date="2025-08" db="UniProtKB">
        <authorList>
            <consortium name="Ensembl"/>
        </authorList>
    </citation>
    <scope>IDENTIFICATION</scope>
    <source>
        <strain evidence="6">17573</strain>
    </source>
</reference>
<evidence type="ECO:0000259" key="5">
    <source>
        <dbReference type="PROSITE" id="PS50175"/>
    </source>
</evidence>
<dbReference type="SUPFAM" id="SSF50630">
    <property type="entry name" value="Acid proteases"/>
    <property type="match status" value="1"/>
</dbReference>
<evidence type="ECO:0000313" key="6">
    <source>
        <dbReference type="Ensembl" id="ENSMMUP00000074582.1"/>
    </source>
</evidence>
<keyword evidence="2" id="KW-0064">Aspartyl protease</keyword>
<dbReference type="Gene3D" id="2.40.70.10">
    <property type="entry name" value="Acid Proteases"/>
    <property type="match status" value="1"/>
</dbReference>
<evidence type="ECO:0000256" key="2">
    <source>
        <dbReference type="ARBA" id="ARBA00022750"/>
    </source>
</evidence>
<dbReference type="InterPro" id="IPR034170">
    <property type="entry name" value="Retropepsin-like_cat_dom"/>
</dbReference>
<dbReference type="InterPro" id="IPR036157">
    <property type="entry name" value="dUTPase-like_sf"/>
</dbReference>
<dbReference type="Pfam" id="PF00077">
    <property type="entry name" value="RVP"/>
    <property type="match status" value="1"/>
</dbReference>
<dbReference type="PaxDb" id="9544-ENSMMUP00000039424"/>
<dbReference type="InParanoid" id="A0A5F8AB23"/>
<dbReference type="PROSITE" id="PS50175">
    <property type="entry name" value="ASP_PROT_RETROV"/>
    <property type="match status" value="1"/>
</dbReference>
<dbReference type="GO" id="GO:0004190">
    <property type="term" value="F:aspartic-type endopeptidase activity"/>
    <property type="evidence" value="ECO:0007669"/>
    <property type="project" value="UniProtKB-KW"/>
</dbReference>
<evidence type="ECO:0000256" key="3">
    <source>
        <dbReference type="ARBA" id="ARBA00022801"/>
    </source>
</evidence>
<dbReference type="InterPro" id="IPR018061">
    <property type="entry name" value="Retropepsins"/>
</dbReference>
<dbReference type="Ensembl" id="ENSMMUT00000105776.1">
    <property type="protein sequence ID" value="ENSMMUP00000074582.1"/>
    <property type="gene ID" value="ENSMMUG00000051698.1"/>
</dbReference>
<dbReference type="Bgee" id="ENSMMUG00000051698">
    <property type="expression patterns" value="Expressed in liver and 18 other cell types or tissues"/>
</dbReference>
<reference evidence="6" key="2">
    <citation type="submission" date="2019-01" db="EMBL/GenBank/DDBJ databases">
        <authorList>
            <person name="Graves T."/>
            <person name="Eichler E.E."/>
            <person name="Wilson R.K."/>
        </authorList>
    </citation>
    <scope>NUCLEOTIDE SEQUENCE [LARGE SCALE GENOMIC DNA]</scope>
    <source>
        <strain evidence="6">17573</strain>
    </source>
</reference>
<dbReference type="PANTHER" id="PTHR19422">
    <property type="entry name" value="GAG RETROVIRAL POLYPROTEIN"/>
    <property type="match status" value="1"/>
</dbReference>
<dbReference type="Proteomes" id="UP000006718">
    <property type="component" value="Chromosome 9"/>
</dbReference>
<dbReference type="CDD" id="cd07557">
    <property type="entry name" value="trimeric_dUTPase"/>
    <property type="match status" value="1"/>
</dbReference>
<dbReference type="InterPro" id="IPR029054">
    <property type="entry name" value="dUTPase-like"/>
</dbReference>
<reference evidence="7" key="1">
    <citation type="journal article" date="2007" name="Science">
        <title>Evolutionary and biomedical insights from the rhesus macaque genome.</title>
        <authorList>
            <person name="Gibbs R.A."/>
            <person name="Rogers J."/>
            <person name="Katze M.G."/>
            <person name="Bumgarner R."/>
            <person name="Weinstock G.M."/>
            <person name="Mardis E.R."/>
            <person name="Remington K.A."/>
            <person name="Strausberg R.L."/>
            <person name="Venter J.C."/>
            <person name="Wilson R.K."/>
            <person name="Batzer M.A."/>
            <person name="Bustamante C.D."/>
            <person name="Eichler E.E."/>
            <person name="Hahn M.W."/>
            <person name="Hardison R.C."/>
            <person name="Makova K.D."/>
            <person name="Miller W."/>
            <person name="Milosavljevic A."/>
            <person name="Palermo R.E."/>
            <person name="Siepel A."/>
            <person name="Sikela J.M."/>
            <person name="Attaway T."/>
            <person name="Bell S."/>
            <person name="Bernard K.E."/>
            <person name="Buhay C.J."/>
            <person name="Chandrabose M.N."/>
            <person name="Dao M."/>
            <person name="Davis C."/>
            <person name="Delehaunty K.D."/>
            <person name="Ding Y."/>
            <person name="Dinh H.H."/>
            <person name="Dugan-Rocha S."/>
            <person name="Fulton L.A."/>
            <person name="Gabisi R.A."/>
            <person name="Garner T.T."/>
            <person name="Godfrey J."/>
            <person name="Hawes A.C."/>
            <person name="Hernandez J."/>
            <person name="Hines S."/>
            <person name="Holder M."/>
            <person name="Hume J."/>
            <person name="Jhangiani S.N."/>
            <person name="Joshi V."/>
            <person name="Khan Z.M."/>
            <person name="Kirkness E.F."/>
            <person name="Cree A."/>
            <person name="Fowler R.G."/>
            <person name="Lee S."/>
            <person name="Lewis L.R."/>
            <person name="Li Z."/>
            <person name="Liu Y.-S."/>
            <person name="Moore S.M."/>
            <person name="Muzny D."/>
            <person name="Nazareth L.V."/>
            <person name="Ngo D.N."/>
            <person name="Okwuonu G.O."/>
            <person name="Pai G."/>
            <person name="Parker D."/>
            <person name="Paul H.A."/>
            <person name="Pfannkoch C."/>
            <person name="Pohl C.S."/>
            <person name="Rogers Y.-H.C."/>
            <person name="Ruiz S.J."/>
            <person name="Sabo A."/>
            <person name="Santibanez J."/>
            <person name="Schneider B.W."/>
            <person name="Smith S.M."/>
            <person name="Sodergren E."/>
            <person name="Svatek A.F."/>
            <person name="Utterback T.R."/>
            <person name="Vattathil S."/>
            <person name="Warren W."/>
            <person name="White C.S."/>
            <person name="Chinwalla A.T."/>
            <person name="Feng Y."/>
            <person name="Halpern A.L."/>
            <person name="Hillier L.W."/>
            <person name="Huang X."/>
            <person name="Minx P."/>
            <person name="Nelson J.O."/>
            <person name="Pepin K.H."/>
            <person name="Qin X."/>
            <person name="Sutton G.G."/>
            <person name="Venter E."/>
            <person name="Walenz B.P."/>
            <person name="Wallis J.W."/>
            <person name="Worley K.C."/>
            <person name="Yang S.-P."/>
            <person name="Jones S.M."/>
            <person name="Marra M.A."/>
            <person name="Rocchi M."/>
            <person name="Schein J.E."/>
            <person name="Baertsch R."/>
            <person name="Clarke L."/>
            <person name="Csuros M."/>
            <person name="Glasscock J."/>
            <person name="Harris R.A."/>
            <person name="Havlak P."/>
            <person name="Jackson A.R."/>
            <person name="Jiang H."/>
            <person name="Liu Y."/>
            <person name="Messina D.N."/>
            <person name="Shen Y."/>
            <person name="Song H.X.-Z."/>
            <person name="Wylie T."/>
            <person name="Zhang L."/>
            <person name="Birney E."/>
            <person name="Han K."/>
            <person name="Konkel M.K."/>
            <person name="Lee J."/>
            <person name="Smit A.F.A."/>
            <person name="Ullmer B."/>
            <person name="Wang H."/>
            <person name="Xing J."/>
            <person name="Burhans R."/>
            <person name="Cheng Z."/>
            <person name="Karro J.E."/>
            <person name="Ma J."/>
            <person name="Raney B."/>
            <person name="She X."/>
            <person name="Cox M.J."/>
            <person name="Demuth J.P."/>
            <person name="Dumas L.J."/>
            <person name="Han S.-G."/>
            <person name="Hopkins J."/>
            <person name="Karimpour-Fard A."/>
            <person name="Kim Y.H."/>
            <person name="Pollack J.R."/>
            <person name="Vinar T."/>
            <person name="Addo-Quaye C."/>
            <person name="Degenhardt J."/>
            <person name="Denby A."/>
            <person name="Hubisz M.J."/>
            <person name="Indap A."/>
            <person name="Kosiol C."/>
            <person name="Lahn B.T."/>
            <person name="Lawson H.A."/>
            <person name="Marklein A."/>
            <person name="Nielsen R."/>
            <person name="Vallender E.J."/>
            <person name="Clark A.G."/>
            <person name="Ferguson B."/>
            <person name="Hernandez R.D."/>
            <person name="Hirani K."/>
            <person name="Kehrer-Sawatzki H."/>
            <person name="Kolb J."/>
            <person name="Patil S."/>
            <person name="Pu L.-L."/>
            <person name="Ren Y."/>
            <person name="Smith D.G."/>
            <person name="Wheeler D.A."/>
            <person name="Schenck I."/>
            <person name="Ball E.V."/>
            <person name="Chen R."/>
            <person name="Cooper D.N."/>
            <person name="Giardine B."/>
            <person name="Hsu F."/>
            <person name="Kent W.J."/>
            <person name="Lesk A."/>
            <person name="Nelson D.L."/>
            <person name="O'brien W.E."/>
            <person name="Pruefer K."/>
            <person name="Stenson P.D."/>
            <person name="Wallace J.C."/>
            <person name="Ke H."/>
            <person name="Liu X.-M."/>
            <person name="Wang P."/>
            <person name="Xiang A.P."/>
            <person name="Yang F."/>
            <person name="Barber G.P."/>
            <person name="Haussler D."/>
            <person name="Karolchik D."/>
            <person name="Kern A.D."/>
            <person name="Kuhn R.M."/>
            <person name="Smith K.E."/>
            <person name="Zwieg A.S."/>
        </authorList>
    </citation>
    <scope>NUCLEOTIDE SEQUENCE [LARGE SCALE GENOMIC DNA]</scope>
    <source>
        <strain evidence="7">17573</strain>
    </source>
</reference>
<dbReference type="GO" id="GO:0006508">
    <property type="term" value="P:proteolysis"/>
    <property type="evidence" value="ECO:0007669"/>
    <property type="project" value="UniProtKB-KW"/>
</dbReference>
<dbReference type="VEuPathDB" id="HostDB:ENSMMUG00000051698"/>
<dbReference type="InterPro" id="IPR051592">
    <property type="entry name" value="HERV-K_Pro_peptidase_A2"/>
</dbReference>
<dbReference type="InterPro" id="IPR001995">
    <property type="entry name" value="Peptidase_A2_cat"/>
</dbReference>
<dbReference type="STRING" id="9544.ENSMMUP00000074582"/>
<reference evidence="6" key="4">
    <citation type="submission" date="2025-09" db="UniProtKB">
        <authorList>
            <consortium name="Ensembl"/>
        </authorList>
    </citation>
    <scope>IDENTIFICATION</scope>
    <source>
        <strain evidence="6">17573</strain>
    </source>
</reference>
<name>A0A5F8AB23_MACMU</name>